<feature type="signal peptide" evidence="1">
    <location>
        <begin position="1"/>
        <end position="27"/>
    </location>
</feature>
<protein>
    <submittedName>
        <fullName evidence="2">Uncharacterized protein</fullName>
    </submittedName>
</protein>
<organism evidence="2 3">
    <name type="scientific">Lentilactobacillus parabuchneri</name>
    <dbReference type="NCBI Taxonomy" id="152331"/>
    <lineage>
        <taxon>Bacteria</taxon>
        <taxon>Bacillati</taxon>
        <taxon>Bacillota</taxon>
        <taxon>Bacilli</taxon>
        <taxon>Lactobacillales</taxon>
        <taxon>Lactobacillaceae</taxon>
        <taxon>Lentilactobacillus</taxon>
    </lineage>
</organism>
<feature type="non-terminal residue" evidence="2">
    <location>
        <position position="82"/>
    </location>
</feature>
<feature type="chain" id="PRO_5032309924" evidence="1">
    <location>
        <begin position="28"/>
        <end position="82"/>
    </location>
</feature>
<dbReference type="Proteomes" id="UP000491237">
    <property type="component" value="Unassembled WGS sequence"/>
</dbReference>
<evidence type="ECO:0000313" key="3">
    <source>
        <dbReference type="Proteomes" id="UP000491237"/>
    </source>
</evidence>
<accession>A0A844ENR6</accession>
<proteinExistence type="predicted"/>
<reference evidence="2 3" key="1">
    <citation type="submission" date="2019-11" db="EMBL/GenBank/DDBJ databases">
        <title>Draft Genome Sequence of Plant Growth-Promoting Rhizosphere-Associated Bacteria.</title>
        <authorList>
            <person name="Vasilyev I.Y."/>
            <person name="Radchenko V."/>
            <person name="Ilnitskaya E.V."/>
        </authorList>
    </citation>
    <scope>NUCLEOTIDE SEQUENCE [LARGE SCALE GENOMIC DNA]</scope>
    <source>
        <strain evidence="2 3">VRA_07sq_f</strain>
    </source>
</reference>
<sequence>MRFDLKRSLFVSLAALGFIAVAGTVNAQTASAKTYAHVISNEKMTTLPQNRNVNFTGSNALYNKAGTLKGARVVASRTTLNK</sequence>
<keyword evidence="1" id="KW-0732">Signal</keyword>
<dbReference type="AlphaFoldDB" id="A0A844ENR6"/>
<comment type="caution">
    <text evidence="2">The sequence shown here is derived from an EMBL/GenBank/DDBJ whole genome shotgun (WGS) entry which is preliminary data.</text>
</comment>
<dbReference type="EMBL" id="WKKY01000641">
    <property type="protein sequence ID" value="MSE21843.1"/>
    <property type="molecule type" value="Genomic_DNA"/>
</dbReference>
<name>A0A844ENR6_9LACO</name>
<evidence type="ECO:0000313" key="2">
    <source>
        <dbReference type="EMBL" id="MSE21843.1"/>
    </source>
</evidence>
<gene>
    <name evidence="2" type="ORF">GKC44_11495</name>
</gene>
<evidence type="ECO:0000256" key="1">
    <source>
        <dbReference type="SAM" id="SignalP"/>
    </source>
</evidence>